<dbReference type="Proteomes" id="UP000182841">
    <property type="component" value="Unassembled WGS sequence"/>
</dbReference>
<reference evidence="3" key="1">
    <citation type="submission" date="2016-10" db="EMBL/GenBank/DDBJ databases">
        <authorList>
            <person name="Varghese N."/>
            <person name="Submissions S."/>
        </authorList>
    </citation>
    <scope>NUCLEOTIDE SEQUENCE [LARGE SCALE GENOMIC DNA]</scope>
    <source>
        <strain evidence="3">CGMCC 4.6825</strain>
    </source>
</reference>
<dbReference type="AlphaFoldDB" id="A0A1H9NCK9"/>
<gene>
    <name evidence="2" type="ORF">SAMN05421870_101245</name>
</gene>
<dbReference type="EMBL" id="FOGO01000001">
    <property type="protein sequence ID" value="SER33103.1"/>
    <property type="molecule type" value="Genomic_DNA"/>
</dbReference>
<evidence type="ECO:0000313" key="2">
    <source>
        <dbReference type="EMBL" id="SER33103.1"/>
    </source>
</evidence>
<evidence type="ECO:0000313" key="3">
    <source>
        <dbReference type="Proteomes" id="UP000182841"/>
    </source>
</evidence>
<organism evidence="2 3">
    <name type="scientific">Streptomyces qinglanensis</name>
    <dbReference type="NCBI Taxonomy" id="943816"/>
    <lineage>
        <taxon>Bacteria</taxon>
        <taxon>Bacillati</taxon>
        <taxon>Actinomycetota</taxon>
        <taxon>Actinomycetes</taxon>
        <taxon>Kitasatosporales</taxon>
        <taxon>Streptomycetaceae</taxon>
        <taxon>Streptomyces</taxon>
    </lineage>
</organism>
<accession>A0A1H9NCK9</accession>
<protein>
    <submittedName>
        <fullName evidence="2">Uncharacterized protein</fullName>
    </submittedName>
</protein>
<evidence type="ECO:0000256" key="1">
    <source>
        <dbReference type="SAM" id="MobiDB-lite"/>
    </source>
</evidence>
<proteinExistence type="predicted"/>
<feature type="region of interest" description="Disordered" evidence="1">
    <location>
        <begin position="30"/>
        <end position="54"/>
    </location>
</feature>
<keyword evidence="3" id="KW-1185">Reference proteome</keyword>
<name>A0A1H9NCK9_9ACTN</name>
<sequence length="54" mass="6197">MRRVLAAVWRALSTYGLIWVVPHFDVPEQEEEEKARSTVNKGGLEKTPSSSRQR</sequence>